<keyword evidence="2" id="KW-1185">Reference proteome</keyword>
<evidence type="ECO:0000313" key="1">
    <source>
        <dbReference type="EMBL" id="MBD7978515.1"/>
    </source>
</evidence>
<sequence>MPTIETCGSEAKRTEFTYRGNARDGITLEFESGDFDINSQTIAAVIDHFRGQTVRGGFSMTNPPLGGVGAFLQQQGGGLTPRHASFLCAALQHEGLVDCVLDGNAVVVTFNA</sequence>
<dbReference type="Proteomes" id="UP000611945">
    <property type="component" value="Unassembled WGS sequence"/>
</dbReference>
<dbReference type="EMBL" id="JACSQG010000010">
    <property type="protein sequence ID" value="MBD7978515.1"/>
    <property type="molecule type" value="Genomic_DNA"/>
</dbReference>
<name>A0ABR8TRY6_9PSED</name>
<proteinExistence type="predicted"/>
<reference evidence="1 2" key="1">
    <citation type="submission" date="2020-08" db="EMBL/GenBank/DDBJ databases">
        <title>A Genomic Blueprint of the Chicken Gut Microbiome.</title>
        <authorList>
            <person name="Gilroy R."/>
            <person name="Ravi A."/>
            <person name="Getino M."/>
            <person name="Pursley I."/>
            <person name="Horton D.L."/>
            <person name="Alikhan N.-F."/>
            <person name="Baker D."/>
            <person name="Gharbi K."/>
            <person name="Hall N."/>
            <person name="Watson M."/>
            <person name="Adriaenssens E.M."/>
            <person name="Foster-Nyarko E."/>
            <person name="Jarju S."/>
            <person name="Secka A."/>
            <person name="Antonio M."/>
            <person name="Oren A."/>
            <person name="Chaudhuri R."/>
            <person name="La Ragione R.M."/>
            <person name="Hildebrand F."/>
            <person name="Pallen M.J."/>
        </authorList>
    </citation>
    <scope>NUCLEOTIDE SEQUENCE [LARGE SCALE GENOMIC DNA]</scope>
    <source>
        <strain evidence="1 2">Sa2CUA2</strain>
    </source>
</reference>
<protein>
    <submittedName>
        <fullName evidence="1">Uncharacterized protein</fullName>
    </submittedName>
</protein>
<dbReference type="RefSeq" id="WP_251837303.1">
    <property type="nucleotide sequence ID" value="NZ_JACSQG010000010.1"/>
</dbReference>
<gene>
    <name evidence="1" type="ORF">H9642_15125</name>
</gene>
<evidence type="ECO:0000313" key="2">
    <source>
        <dbReference type="Proteomes" id="UP000611945"/>
    </source>
</evidence>
<organism evidence="1 2">
    <name type="scientific">Serpens gallinarum</name>
    <dbReference type="NCBI Taxonomy" id="2763075"/>
    <lineage>
        <taxon>Bacteria</taxon>
        <taxon>Pseudomonadati</taxon>
        <taxon>Pseudomonadota</taxon>
        <taxon>Gammaproteobacteria</taxon>
        <taxon>Pseudomonadales</taxon>
        <taxon>Pseudomonadaceae</taxon>
        <taxon>Pseudomonas</taxon>
    </lineage>
</organism>
<accession>A0ABR8TRY6</accession>
<comment type="caution">
    <text evidence="1">The sequence shown here is derived from an EMBL/GenBank/DDBJ whole genome shotgun (WGS) entry which is preliminary data.</text>
</comment>